<comment type="similarity">
    <text evidence="4">Belongs to the peptidase S8 family.</text>
</comment>
<dbReference type="SUPFAM" id="SSF52743">
    <property type="entry name" value="Subtilisin-like"/>
    <property type="match status" value="1"/>
</dbReference>
<evidence type="ECO:0000313" key="6">
    <source>
        <dbReference type="EMBL" id="KIM46507.1"/>
    </source>
</evidence>
<dbReference type="Gene3D" id="3.40.50.200">
    <property type="entry name" value="Peptidase S8/S53 domain"/>
    <property type="match status" value="1"/>
</dbReference>
<name>A0A0C2YZV0_HEBCY</name>
<dbReference type="PROSITE" id="PS51892">
    <property type="entry name" value="SUBTILASE"/>
    <property type="match status" value="1"/>
</dbReference>
<reference evidence="6 7" key="1">
    <citation type="submission" date="2014-04" db="EMBL/GenBank/DDBJ databases">
        <authorList>
            <consortium name="DOE Joint Genome Institute"/>
            <person name="Kuo A."/>
            <person name="Gay G."/>
            <person name="Dore J."/>
            <person name="Kohler A."/>
            <person name="Nagy L.G."/>
            <person name="Floudas D."/>
            <person name="Copeland A."/>
            <person name="Barry K.W."/>
            <person name="Cichocki N."/>
            <person name="Veneault-Fourrey C."/>
            <person name="LaButti K."/>
            <person name="Lindquist E.A."/>
            <person name="Lipzen A."/>
            <person name="Lundell T."/>
            <person name="Morin E."/>
            <person name="Murat C."/>
            <person name="Sun H."/>
            <person name="Tunlid A."/>
            <person name="Henrissat B."/>
            <person name="Grigoriev I.V."/>
            <person name="Hibbett D.S."/>
            <person name="Martin F."/>
            <person name="Nordberg H.P."/>
            <person name="Cantor M.N."/>
            <person name="Hua S.X."/>
        </authorList>
    </citation>
    <scope>NUCLEOTIDE SEQUENCE [LARGE SCALE GENOMIC DNA]</scope>
    <source>
        <strain evidence="7">h7</strain>
    </source>
</reference>
<gene>
    <name evidence="6" type="ORF">M413DRAFT_24225</name>
</gene>
<accession>A0A0C2YZV0</accession>
<keyword evidence="3" id="KW-0720">Serine protease</keyword>
<dbReference type="AlphaFoldDB" id="A0A0C2YZV0"/>
<evidence type="ECO:0000256" key="1">
    <source>
        <dbReference type="ARBA" id="ARBA00022670"/>
    </source>
</evidence>
<proteinExistence type="inferred from homology"/>
<keyword evidence="7" id="KW-1185">Reference proteome</keyword>
<dbReference type="GO" id="GO:0006508">
    <property type="term" value="P:proteolysis"/>
    <property type="evidence" value="ECO:0007669"/>
    <property type="project" value="UniProtKB-KW"/>
</dbReference>
<evidence type="ECO:0000256" key="3">
    <source>
        <dbReference type="ARBA" id="ARBA00022825"/>
    </source>
</evidence>
<dbReference type="GO" id="GO:0004252">
    <property type="term" value="F:serine-type endopeptidase activity"/>
    <property type="evidence" value="ECO:0007669"/>
    <property type="project" value="InterPro"/>
</dbReference>
<dbReference type="Pfam" id="PF00082">
    <property type="entry name" value="Peptidase_S8"/>
    <property type="match status" value="1"/>
</dbReference>
<dbReference type="Proteomes" id="UP000053424">
    <property type="component" value="Unassembled WGS sequence"/>
</dbReference>
<comment type="caution">
    <text evidence="4">Lacks conserved residue(s) required for the propagation of feature annotation.</text>
</comment>
<feature type="domain" description="Peptidase S8/S53" evidence="5">
    <location>
        <begin position="12"/>
        <end position="83"/>
    </location>
</feature>
<evidence type="ECO:0000313" key="7">
    <source>
        <dbReference type="Proteomes" id="UP000053424"/>
    </source>
</evidence>
<protein>
    <recommendedName>
        <fullName evidence="5">Peptidase S8/S53 domain-containing protein</fullName>
    </recommendedName>
</protein>
<evidence type="ECO:0000256" key="2">
    <source>
        <dbReference type="ARBA" id="ARBA00022801"/>
    </source>
</evidence>
<dbReference type="PROSITE" id="PS00138">
    <property type="entry name" value="SUBTILASE_SER"/>
    <property type="match status" value="1"/>
</dbReference>
<dbReference type="EMBL" id="KN831771">
    <property type="protein sequence ID" value="KIM46507.1"/>
    <property type="molecule type" value="Genomic_DNA"/>
</dbReference>
<reference evidence="7" key="2">
    <citation type="submission" date="2015-01" db="EMBL/GenBank/DDBJ databases">
        <title>Evolutionary Origins and Diversification of the Mycorrhizal Mutualists.</title>
        <authorList>
            <consortium name="DOE Joint Genome Institute"/>
            <consortium name="Mycorrhizal Genomics Consortium"/>
            <person name="Kohler A."/>
            <person name="Kuo A."/>
            <person name="Nagy L.G."/>
            <person name="Floudas D."/>
            <person name="Copeland A."/>
            <person name="Barry K.W."/>
            <person name="Cichocki N."/>
            <person name="Veneault-Fourrey C."/>
            <person name="LaButti K."/>
            <person name="Lindquist E.A."/>
            <person name="Lipzen A."/>
            <person name="Lundell T."/>
            <person name="Morin E."/>
            <person name="Murat C."/>
            <person name="Riley R."/>
            <person name="Ohm R."/>
            <person name="Sun H."/>
            <person name="Tunlid A."/>
            <person name="Henrissat B."/>
            <person name="Grigoriev I.V."/>
            <person name="Hibbett D.S."/>
            <person name="Martin F."/>
        </authorList>
    </citation>
    <scope>NUCLEOTIDE SEQUENCE [LARGE SCALE GENOMIC DNA]</scope>
    <source>
        <strain evidence="7">h7</strain>
    </source>
</reference>
<evidence type="ECO:0000256" key="4">
    <source>
        <dbReference type="PROSITE-ProRule" id="PRU01240"/>
    </source>
</evidence>
<sequence>MHIGNVPKLVGSNYGELVDIYAPGVDLPKNGTADTDSGTSFAAPMVSGMIACMMATYRDSVSTSGEILSYHDVKSNILRWARTSTQKYHGRYYKIAFNQGPYKDKIEKVK</sequence>
<keyword evidence="1" id="KW-0645">Protease</keyword>
<keyword evidence="2" id="KW-0378">Hydrolase</keyword>
<dbReference type="InterPro" id="IPR023828">
    <property type="entry name" value="Peptidase_S8_Ser-AS"/>
</dbReference>
<dbReference type="OrthoDB" id="19448at2759"/>
<dbReference type="InterPro" id="IPR036852">
    <property type="entry name" value="Peptidase_S8/S53_dom_sf"/>
</dbReference>
<dbReference type="HOGENOM" id="CLU_2171389_0_0_1"/>
<evidence type="ECO:0000259" key="5">
    <source>
        <dbReference type="Pfam" id="PF00082"/>
    </source>
</evidence>
<dbReference type="InterPro" id="IPR000209">
    <property type="entry name" value="Peptidase_S8/S53_dom"/>
</dbReference>
<organism evidence="6 7">
    <name type="scientific">Hebeloma cylindrosporum</name>
    <dbReference type="NCBI Taxonomy" id="76867"/>
    <lineage>
        <taxon>Eukaryota</taxon>
        <taxon>Fungi</taxon>
        <taxon>Dikarya</taxon>
        <taxon>Basidiomycota</taxon>
        <taxon>Agaricomycotina</taxon>
        <taxon>Agaricomycetes</taxon>
        <taxon>Agaricomycetidae</taxon>
        <taxon>Agaricales</taxon>
        <taxon>Agaricineae</taxon>
        <taxon>Hymenogastraceae</taxon>
        <taxon>Hebeloma</taxon>
    </lineage>
</organism>